<evidence type="ECO:0000313" key="14">
    <source>
        <dbReference type="Proteomes" id="UP000515154"/>
    </source>
</evidence>
<dbReference type="GO" id="GO:0048471">
    <property type="term" value="C:perinuclear region of cytoplasm"/>
    <property type="evidence" value="ECO:0007669"/>
    <property type="project" value="UniProtKB-SubCell"/>
</dbReference>
<keyword evidence="2" id="KW-0963">Cytoplasm</keyword>
<dbReference type="GO" id="GO:0003723">
    <property type="term" value="F:RNA binding"/>
    <property type="evidence" value="ECO:0007669"/>
    <property type="project" value="UniProtKB-KW"/>
</dbReference>
<dbReference type="Gene3D" id="4.10.80.160">
    <property type="match status" value="1"/>
</dbReference>
<keyword evidence="5" id="KW-0694">RNA-binding</keyword>
<dbReference type="InterPro" id="IPR016024">
    <property type="entry name" value="ARM-type_fold"/>
</dbReference>
<evidence type="ECO:0000259" key="13">
    <source>
        <dbReference type="SMART" id="SM00543"/>
    </source>
</evidence>
<keyword evidence="4" id="KW-0677">Repeat</keyword>
<evidence type="ECO:0000256" key="1">
    <source>
        <dbReference type="ARBA" id="ARBA00004556"/>
    </source>
</evidence>
<feature type="region of interest" description="Disordered" evidence="12">
    <location>
        <begin position="26"/>
        <end position="71"/>
    </location>
</feature>
<feature type="region of interest" description="Disordered" evidence="12">
    <location>
        <begin position="1398"/>
        <end position="1432"/>
    </location>
</feature>
<dbReference type="FunFam" id="1.25.40.180:FF:000014">
    <property type="entry name" value="Putative regulator of nonsense transcripts 2"/>
    <property type="match status" value="1"/>
</dbReference>
<feature type="compositionally biased region" description="Basic and acidic residues" evidence="12">
    <location>
        <begin position="97"/>
        <end position="127"/>
    </location>
</feature>
<reference evidence="15" key="1">
    <citation type="submission" date="2025-08" db="UniProtKB">
        <authorList>
            <consortium name="RefSeq"/>
        </authorList>
    </citation>
    <scope>IDENTIFICATION</scope>
</reference>
<gene>
    <name evidence="15" type="primary">LOC115223858</name>
</gene>
<evidence type="ECO:0000256" key="9">
    <source>
        <dbReference type="ARBA" id="ARBA00068726"/>
    </source>
</evidence>
<dbReference type="Proteomes" id="UP000515154">
    <property type="component" value="Linkage group LG24"/>
</dbReference>
<dbReference type="Pfam" id="PF04050">
    <property type="entry name" value="Upf2"/>
    <property type="match status" value="1"/>
</dbReference>
<accession>A0A7E6FMK0</accession>
<evidence type="ECO:0000256" key="6">
    <source>
        <dbReference type="ARBA" id="ARBA00023054"/>
    </source>
</evidence>
<evidence type="ECO:0000256" key="5">
    <source>
        <dbReference type="ARBA" id="ARBA00022884"/>
    </source>
</evidence>
<dbReference type="KEGG" id="osn:115223858"/>
<feature type="compositionally biased region" description="Low complexity" evidence="12">
    <location>
        <begin position="55"/>
        <end position="67"/>
    </location>
</feature>
<evidence type="ECO:0000256" key="11">
    <source>
        <dbReference type="SAM" id="Coils"/>
    </source>
</evidence>
<feature type="compositionally biased region" description="Basic and acidic residues" evidence="12">
    <location>
        <begin position="134"/>
        <end position="145"/>
    </location>
</feature>
<comment type="function">
    <text evidence="8">Involved in nonsense-mediated decay (NMD) of mRNAs containing premature stop codons by associating with the nuclear exon junction complex (EJC). Recruited by UPF3B associated with the EJC core at the cytoplasmic side of the nuclear envelope and the subsequent formation of an UPF1-UPF2-UPF3 surveillance complex (including UPF1 bound to release factors at the stalled ribosome) is believed to activate NMD. In cooperation with UPF3B stimulates both ATPase and RNA helicase activities of UPF1. Binds spliced mRNA.</text>
</comment>
<feature type="compositionally biased region" description="Basic and acidic residues" evidence="12">
    <location>
        <begin position="154"/>
        <end position="169"/>
    </location>
</feature>
<feature type="compositionally biased region" description="Polar residues" evidence="12">
    <location>
        <begin position="1216"/>
        <end position="1228"/>
    </location>
</feature>
<keyword evidence="7" id="KW-0866">Nonsense-mediated mRNA decay</keyword>
<dbReference type="PANTHER" id="PTHR12839:SF7">
    <property type="entry name" value="REGULATOR OF NONSENSE TRANSCRIPTS 2"/>
    <property type="match status" value="1"/>
</dbReference>
<dbReference type="Gene3D" id="1.25.40.180">
    <property type="match status" value="3"/>
</dbReference>
<dbReference type="GO" id="GO:0035145">
    <property type="term" value="C:exon-exon junction complex"/>
    <property type="evidence" value="ECO:0007669"/>
    <property type="project" value="TreeGrafter"/>
</dbReference>
<evidence type="ECO:0000256" key="3">
    <source>
        <dbReference type="ARBA" id="ARBA00022553"/>
    </source>
</evidence>
<organism evidence="14 15">
    <name type="scientific">Octopus sinensis</name>
    <name type="common">East Asian common octopus</name>
    <dbReference type="NCBI Taxonomy" id="2607531"/>
    <lineage>
        <taxon>Eukaryota</taxon>
        <taxon>Metazoa</taxon>
        <taxon>Spiralia</taxon>
        <taxon>Lophotrochozoa</taxon>
        <taxon>Mollusca</taxon>
        <taxon>Cephalopoda</taxon>
        <taxon>Coleoidea</taxon>
        <taxon>Octopodiformes</taxon>
        <taxon>Octopoda</taxon>
        <taxon>Incirrata</taxon>
        <taxon>Octopodidae</taxon>
        <taxon>Octopus</taxon>
    </lineage>
</organism>
<dbReference type="InterPro" id="IPR039762">
    <property type="entry name" value="Nmd2/UPF2"/>
</dbReference>
<feature type="coiled-coil region" evidence="11">
    <location>
        <begin position="205"/>
        <end position="268"/>
    </location>
</feature>
<keyword evidence="14" id="KW-1185">Reference proteome</keyword>
<dbReference type="InterPro" id="IPR007193">
    <property type="entry name" value="Upf2/Nmd2_C"/>
</dbReference>
<dbReference type="SMART" id="SM00543">
    <property type="entry name" value="MIF4G"/>
    <property type="match status" value="3"/>
</dbReference>
<dbReference type="Gene3D" id="6.10.250.770">
    <property type="match status" value="1"/>
</dbReference>
<comment type="subcellular location">
    <subcellularLocation>
        <location evidence="1">Cytoplasm</location>
        <location evidence="1">Perinuclear region</location>
    </subcellularLocation>
</comment>
<evidence type="ECO:0000256" key="2">
    <source>
        <dbReference type="ARBA" id="ARBA00022490"/>
    </source>
</evidence>
<dbReference type="InterPro" id="IPR003890">
    <property type="entry name" value="MIF4G-like_typ-3"/>
</dbReference>
<feature type="domain" description="MIF4G" evidence="13">
    <location>
        <begin position="923"/>
        <end position="1137"/>
    </location>
</feature>
<dbReference type="GO" id="GO:0000184">
    <property type="term" value="P:nuclear-transcribed mRNA catabolic process, nonsense-mediated decay"/>
    <property type="evidence" value="ECO:0007669"/>
    <property type="project" value="UniProtKB-KW"/>
</dbReference>
<feature type="region of interest" description="Disordered" evidence="12">
    <location>
        <begin position="97"/>
        <end position="175"/>
    </location>
</feature>
<dbReference type="FunFam" id="1.25.40.180:FF:000023">
    <property type="entry name" value="regulator of nonsense transcripts 2 isoform X1"/>
    <property type="match status" value="1"/>
</dbReference>
<evidence type="ECO:0000256" key="10">
    <source>
        <dbReference type="ARBA" id="ARBA00080859"/>
    </source>
</evidence>
<proteinExistence type="predicted"/>
<evidence type="ECO:0000256" key="12">
    <source>
        <dbReference type="SAM" id="MobiDB-lite"/>
    </source>
</evidence>
<evidence type="ECO:0000256" key="4">
    <source>
        <dbReference type="ARBA" id="ARBA00022737"/>
    </source>
</evidence>
<name>A0A7E6FMK0_9MOLL</name>
<dbReference type="Pfam" id="PF02854">
    <property type="entry name" value="MIF4G"/>
    <property type="match status" value="3"/>
</dbReference>
<dbReference type="GO" id="GO:0005829">
    <property type="term" value="C:cytosol"/>
    <property type="evidence" value="ECO:0007669"/>
    <property type="project" value="UniProtKB-ARBA"/>
</dbReference>
<keyword evidence="6 11" id="KW-0175">Coiled coil</keyword>
<dbReference type="PANTHER" id="PTHR12839">
    <property type="entry name" value="NONSENSE-MEDIATED MRNA DECAY PROTEIN 2 UP-FRAMESHIFT SUPPRESSOR 2"/>
    <property type="match status" value="1"/>
</dbReference>
<dbReference type="FunFam" id="1.25.40.180:FF:000015">
    <property type="entry name" value="regulator of nonsense transcripts 2 isoform X1"/>
    <property type="match status" value="1"/>
</dbReference>
<keyword evidence="3" id="KW-0597">Phosphoprotein</keyword>
<feature type="domain" description="MIF4G" evidence="13">
    <location>
        <begin position="719"/>
        <end position="908"/>
    </location>
</feature>
<dbReference type="RefSeq" id="XP_036368921.1">
    <property type="nucleotide sequence ID" value="XM_036513028.1"/>
</dbReference>
<feature type="compositionally biased region" description="Polar residues" evidence="12">
    <location>
        <begin position="28"/>
        <end position="42"/>
    </location>
</feature>
<sequence>MSSCKEESESCLSLCAANGHEDAEQFDRISSSQTPAVSSTTCAEVAIHPNKSKSPKMSPSSSSSSSSDAAVLQRTTIADVMTKSKDFETFHLAPGKKADSKYYKEESAETTKEKNRNSSKKASKESGKPYSGKEGVKCNDPDGKNNHYKTSVIGDKKDVKSKEKSDRKGNKGFLNFFRGVGSLTSAAYSPLKAGKEPRGVEMKSAAELEALWQKEEEEKRKLEEEKKKQEEEIRLQEELLRKKKEAEEAQIQEELRTIQDYIQEVKERLDQKNYLRGKNLNAAENRPDETFFSKLDSNLRRNTAFVRKLRNLTESLKDSLTKDIQSLNLSKYIGEAAAALTEAKLKMSDINCAVLICSLLHQRYADFSSCLMENWQKYLLCKKEERIANLSKYRVDLRFFAELVSVGLFSEKEGLHVLANQLSILVNSDKEEHNNLSIISSFCKHCGDDYVGIVPRKYRILAEKHNLEIERSNMLPPERQKACRNLLKEYYATLCKHLKKLHKDLKTIEQQNRKILQTKGELSNERKENYETAIVNYQKLQQNTYTLADLLDEEIPDLPEEELKQDSEGAMFDIFNPIKNAEFHYEGDTSLFEDEDTRTFYESLPDLRSLIPGILYKESEHASSKDETKEDVTALEEGTLCVNDVVVAVSYIETLKIEDIDTEMEFEQKELPVETLVKDKDDNKERLKDDDIEEELDMIHQPDIEEEGDTGHLMKAQFDTFLQSLPNCVNRELIDKNAVDFCMSFNTKTNRKKLVRALFTVHRTRYDLLPFYSRLVATLYPCMPDVANDLVHLLKGDFRWHIRKKDQINIESKLKTVRFIGELVKFKMFPKTETLFCLKNLLVDFTHHNIEMACALLETCGRYLYRQMDSHHRTKVYLDVVMRKKAALHLDSRYITMIENAYYYSNPPEVPQMVKKIRPPMHEYIRKLLYKDLSKVTTEKVLRQMRKLDWDNPEVAFYATKCLTAVWNIRYNSIHCAANLLAGLAPYHELVAIQVVDGILEDIRIGMEINHPKYNQRRVSAIKYLGELYNYRMVESSVIFKVLYSFISFGISLEDNVPSALDLPDHLFRIRLVCVLLDTCGQYFDKGSSKKKLDYFLVYFQRYYWFKKKLPLWTEDHPFPVDVDNLVRDTIEAVRPKLKLLESEEDAYKAVEDLEKEIKAKIAEVLPIIDTYDEMETNGLEECGFSTIIESDEELSQNLSQVNNDENLIESETSQDDPSQSRTGSQVNDGEDYANSVHSEEDEEEDLLESAGEDETEDQVTVLTGGPKHIKCTEDEDFLSAFDRMMADNLQARSQESLKVPQLDIAVPMHLRGQVRKQFTFPQNNIEHNDTIKFVLMTKKGNKQQYTNLNVPISTEFAAKFKERERAERAEKEQMKQVVLGIHERQEEEDYQEMLAALNRPAPVNTNRERRVRYQHPKGAPDADLIFGSKER</sequence>
<dbReference type="SUPFAM" id="SSF48371">
    <property type="entry name" value="ARM repeat"/>
    <property type="match status" value="3"/>
</dbReference>
<feature type="domain" description="MIF4G" evidence="13">
    <location>
        <begin position="299"/>
        <end position="519"/>
    </location>
</feature>
<feature type="region of interest" description="Disordered" evidence="12">
    <location>
        <begin position="1209"/>
        <end position="1259"/>
    </location>
</feature>
<evidence type="ECO:0000256" key="7">
    <source>
        <dbReference type="ARBA" id="ARBA00023161"/>
    </source>
</evidence>
<protein>
    <recommendedName>
        <fullName evidence="9">Regulator of nonsense transcripts 2</fullName>
    </recommendedName>
    <alternativeName>
        <fullName evidence="10">Up-frameshift suppressor 2 homolog</fullName>
    </alternativeName>
</protein>
<feature type="coiled-coil region" evidence="11">
    <location>
        <begin position="498"/>
        <end position="528"/>
    </location>
</feature>
<feature type="compositionally biased region" description="Acidic residues" evidence="12">
    <location>
        <begin position="1240"/>
        <end position="1258"/>
    </location>
</feature>
<evidence type="ECO:0000313" key="15">
    <source>
        <dbReference type="RefSeq" id="XP_036368921.1"/>
    </source>
</evidence>
<evidence type="ECO:0000256" key="8">
    <source>
        <dbReference type="ARBA" id="ARBA00059351"/>
    </source>
</evidence>